<accession>A0A381YWA1</accession>
<keyword evidence="2" id="KW-0820">tRNA-binding</keyword>
<evidence type="ECO:0000256" key="2">
    <source>
        <dbReference type="ARBA" id="ARBA00022555"/>
    </source>
</evidence>
<dbReference type="NCBIfam" id="TIGR00447">
    <property type="entry name" value="pth"/>
    <property type="match status" value="1"/>
</dbReference>
<reference evidence="6" key="1">
    <citation type="submission" date="2018-05" db="EMBL/GenBank/DDBJ databases">
        <authorList>
            <person name="Lanie J.A."/>
            <person name="Ng W.-L."/>
            <person name="Kazmierczak K.M."/>
            <person name="Andrzejewski T.M."/>
            <person name="Davidsen T.M."/>
            <person name="Wayne K.J."/>
            <person name="Tettelin H."/>
            <person name="Glass J.I."/>
            <person name="Rusch D."/>
            <person name="Podicherti R."/>
            <person name="Tsui H.-C.T."/>
            <person name="Winkler M.E."/>
        </authorList>
    </citation>
    <scope>NUCLEOTIDE SEQUENCE</scope>
</reference>
<evidence type="ECO:0000256" key="1">
    <source>
        <dbReference type="ARBA" id="ARBA00013260"/>
    </source>
</evidence>
<evidence type="ECO:0000256" key="5">
    <source>
        <dbReference type="ARBA" id="ARBA00038063"/>
    </source>
</evidence>
<dbReference type="EMBL" id="UINC01019111">
    <property type="protein sequence ID" value="SVA80767.1"/>
    <property type="molecule type" value="Genomic_DNA"/>
</dbReference>
<evidence type="ECO:0000256" key="4">
    <source>
        <dbReference type="ARBA" id="ARBA00022884"/>
    </source>
</evidence>
<proteinExistence type="inferred from homology"/>
<dbReference type="Pfam" id="PF01195">
    <property type="entry name" value="Pept_tRNA_hydro"/>
    <property type="match status" value="1"/>
</dbReference>
<dbReference type="PROSITE" id="PS01196">
    <property type="entry name" value="PEPT_TRNA_HYDROL_2"/>
    <property type="match status" value="1"/>
</dbReference>
<dbReference type="GO" id="GO:0004045">
    <property type="term" value="F:peptidyl-tRNA hydrolase activity"/>
    <property type="evidence" value="ECO:0007669"/>
    <property type="project" value="UniProtKB-EC"/>
</dbReference>
<dbReference type="FunFam" id="3.40.50.1470:FF:000001">
    <property type="entry name" value="Peptidyl-tRNA hydrolase"/>
    <property type="match status" value="1"/>
</dbReference>
<name>A0A381YWA1_9ZZZZ</name>
<dbReference type="CDD" id="cd00462">
    <property type="entry name" value="PTH"/>
    <property type="match status" value="1"/>
</dbReference>
<dbReference type="InterPro" id="IPR018171">
    <property type="entry name" value="Pept_tRNA_hydro_CS"/>
</dbReference>
<dbReference type="InterPro" id="IPR001328">
    <property type="entry name" value="Pept_tRNA_hydro"/>
</dbReference>
<dbReference type="PROSITE" id="PS01195">
    <property type="entry name" value="PEPT_TRNA_HYDROL_1"/>
    <property type="match status" value="1"/>
</dbReference>
<dbReference type="InterPro" id="IPR036416">
    <property type="entry name" value="Pept_tRNA_hydro_sf"/>
</dbReference>
<keyword evidence="4" id="KW-0694">RNA-binding</keyword>
<dbReference type="PANTHER" id="PTHR17224:SF1">
    <property type="entry name" value="PEPTIDYL-TRNA HYDROLASE"/>
    <property type="match status" value="1"/>
</dbReference>
<dbReference type="HAMAP" id="MF_00083">
    <property type="entry name" value="Pept_tRNA_hydro_bact"/>
    <property type="match status" value="1"/>
</dbReference>
<sequence>MTATQPPAAIVGLGNPGSEYAKTRHNAGYWLLDRLASECGETMRPEAKFLGDVGQIGLAGHSVRLLKPTSFMNESGQSVRRFIDFYKLDPERILVIHDDLDLPPGTARLKRGGGHGGHNGLRDVIARCGKDFLRLRIGIGHPGDKRQVANYVLKQASAGEHELIMVSLLEGGKGLDVLMQDGLDRAQSYLHAVTPRV</sequence>
<gene>
    <name evidence="6" type="ORF">METZ01_LOCUS133621</name>
</gene>
<dbReference type="Gene3D" id="3.40.50.1470">
    <property type="entry name" value="Peptidyl-tRNA hydrolase"/>
    <property type="match status" value="1"/>
</dbReference>
<organism evidence="6">
    <name type="scientific">marine metagenome</name>
    <dbReference type="NCBI Taxonomy" id="408172"/>
    <lineage>
        <taxon>unclassified sequences</taxon>
        <taxon>metagenomes</taxon>
        <taxon>ecological metagenomes</taxon>
    </lineage>
</organism>
<dbReference type="SUPFAM" id="SSF53178">
    <property type="entry name" value="Peptidyl-tRNA hydrolase-like"/>
    <property type="match status" value="1"/>
</dbReference>
<evidence type="ECO:0000313" key="6">
    <source>
        <dbReference type="EMBL" id="SVA80767.1"/>
    </source>
</evidence>
<dbReference type="EC" id="3.1.1.29" evidence="1"/>
<dbReference type="AlphaFoldDB" id="A0A381YWA1"/>
<protein>
    <recommendedName>
        <fullName evidence="1">peptidyl-tRNA hydrolase</fullName>
        <ecNumber evidence="1">3.1.1.29</ecNumber>
    </recommendedName>
</protein>
<dbReference type="GO" id="GO:0000049">
    <property type="term" value="F:tRNA binding"/>
    <property type="evidence" value="ECO:0007669"/>
    <property type="project" value="UniProtKB-KW"/>
</dbReference>
<comment type="similarity">
    <text evidence="5">Belongs to the PTH family.</text>
</comment>
<keyword evidence="3" id="KW-0378">Hydrolase</keyword>
<evidence type="ECO:0000256" key="3">
    <source>
        <dbReference type="ARBA" id="ARBA00022801"/>
    </source>
</evidence>
<dbReference type="PANTHER" id="PTHR17224">
    <property type="entry name" value="PEPTIDYL-TRNA HYDROLASE"/>
    <property type="match status" value="1"/>
</dbReference>